<dbReference type="Gene3D" id="2.60.40.4370">
    <property type="match status" value="1"/>
</dbReference>
<name>A0A6A6D3D2_ZASCE</name>
<dbReference type="EMBL" id="ML993579">
    <property type="protein sequence ID" value="KAF2173921.1"/>
    <property type="molecule type" value="Genomic_DNA"/>
</dbReference>
<feature type="compositionally biased region" description="Acidic residues" evidence="1">
    <location>
        <begin position="74"/>
        <end position="87"/>
    </location>
</feature>
<dbReference type="InterPro" id="IPR019481">
    <property type="entry name" value="TFIIIC_triple_barrel"/>
</dbReference>
<proteinExistence type="predicted"/>
<feature type="region of interest" description="Disordered" evidence="1">
    <location>
        <begin position="1"/>
        <end position="21"/>
    </location>
</feature>
<protein>
    <recommendedName>
        <fullName evidence="2">Transcription factor TFIIIC triple barrel domain-containing protein</fullName>
    </recommendedName>
</protein>
<dbReference type="AlphaFoldDB" id="A0A6A6D3D2"/>
<dbReference type="Pfam" id="PF10419">
    <property type="entry name" value="TFIIIC_sub6"/>
    <property type="match status" value="1"/>
</dbReference>
<sequence>MGQPIASDGAPAIVKDDDDDEWEYEYDATETEDWYFTLDLTTHIPDALLQKSAPANGSHESDGAARGLPRNEEKDGEEGAVNEIEDDASAKPVGNLQIIDLHTTNPLIKFDDQIFSCYWSTDLGTQVHIAQAGDIPSPRRAGTVLDVVGTSQTRLIGKPASLKPREDGGRRQEGGAQTNAIEIKDASDSEYELEERSQKSTPAPSTQTPGTLLEIPQELLTSKAVKDQASFLERLSEVKLKKGEHDPIPFHGIRVYDPPDNIEEIRKKDKEFQAAKLQKAKDEQLAAKGDRPRKRRRKFGEQGARSDAGRKGRGAIAASLGFLERNKGGGAAGGQASTAAAEDDGAEEEDAAGEEDDD</sequence>
<feature type="domain" description="Transcription factor TFIIIC triple barrel" evidence="2">
    <location>
        <begin position="29"/>
        <end position="163"/>
    </location>
</feature>
<evidence type="ECO:0000259" key="2">
    <source>
        <dbReference type="Pfam" id="PF10419"/>
    </source>
</evidence>
<reference evidence="3" key="1">
    <citation type="journal article" date="2020" name="Stud. Mycol.">
        <title>101 Dothideomycetes genomes: a test case for predicting lifestyles and emergence of pathogens.</title>
        <authorList>
            <person name="Haridas S."/>
            <person name="Albert R."/>
            <person name="Binder M."/>
            <person name="Bloem J."/>
            <person name="Labutti K."/>
            <person name="Salamov A."/>
            <person name="Andreopoulos B."/>
            <person name="Baker S."/>
            <person name="Barry K."/>
            <person name="Bills G."/>
            <person name="Bluhm B."/>
            <person name="Cannon C."/>
            <person name="Castanera R."/>
            <person name="Culley D."/>
            <person name="Daum C."/>
            <person name="Ezra D."/>
            <person name="Gonzalez J."/>
            <person name="Henrissat B."/>
            <person name="Kuo A."/>
            <person name="Liang C."/>
            <person name="Lipzen A."/>
            <person name="Lutzoni F."/>
            <person name="Magnuson J."/>
            <person name="Mondo S."/>
            <person name="Nolan M."/>
            <person name="Ohm R."/>
            <person name="Pangilinan J."/>
            <person name="Park H.-J."/>
            <person name="Ramirez L."/>
            <person name="Alfaro M."/>
            <person name="Sun H."/>
            <person name="Tritt A."/>
            <person name="Yoshinaga Y."/>
            <person name="Zwiers L.-H."/>
            <person name="Turgeon B."/>
            <person name="Goodwin S."/>
            <person name="Spatafora J."/>
            <person name="Crous P."/>
            <person name="Grigoriev I."/>
        </authorList>
    </citation>
    <scope>NUCLEOTIDE SEQUENCE</scope>
    <source>
        <strain evidence="3">ATCC 36951</strain>
    </source>
</reference>
<accession>A0A6A6D3D2</accession>
<feature type="region of interest" description="Disordered" evidence="1">
    <location>
        <begin position="49"/>
        <end position="88"/>
    </location>
</feature>
<keyword evidence="4" id="KW-1185">Reference proteome</keyword>
<dbReference type="GeneID" id="54556798"/>
<evidence type="ECO:0000313" key="4">
    <source>
        <dbReference type="Proteomes" id="UP000799537"/>
    </source>
</evidence>
<feature type="compositionally biased region" description="Acidic residues" evidence="1">
    <location>
        <begin position="341"/>
        <end position="358"/>
    </location>
</feature>
<dbReference type="OrthoDB" id="1877767at2759"/>
<evidence type="ECO:0000256" key="1">
    <source>
        <dbReference type="SAM" id="MobiDB-lite"/>
    </source>
</evidence>
<feature type="compositionally biased region" description="Basic and acidic residues" evidence="1">
    <location>
        <begin position="163"/>
        <end position="173"/>
    </location>
</feature>
<dbReference type="Proteomes" id="UP000799537">
    <property type="component" value="Unassembled WGS sequence"/>
</dbReference>
<feature type="compositionally biased region" description="Basic and acidic residues" evidence="1">
    <location>
        <begin position="59"/>
        <end position="73"/>
    </location>
</feature>
<evidence type="ECO:0000313" key="3">
    <source>
        <dbReference type="EMBL" id="KAF2173921.1"/>
    </source>
</evidence>
<feature type="region of interest" description="Disordered" evidence="1">
    <location>
        <begin position="159"/>
        <end position="179"/>
    </location>
</feature>
<feature type="region of interest" description="Disordered" evidence="1">
    <location>
        <begin position="274"/>
        <end position="358"/>
    </location>
</feature>
<dbReference type="RefSeq" id="XP_033674810.1">
    <property type="nucleotide sequence ID" value="XM_033803526.1"/>
</dbReference>
<feature type="compositionally biased region" description="Basic and acidic residues" evidence="1">
    <location>
        <begin position="274"/>
        <end position="290"/>
    </location>
</feature>
<organism evidence="3 4">
    <name type="scientific">Zasmidium cellare ATCC 36951</name>
    <dbReference type="NCBI Taxonomy" id="1080233"/>
    <lineage>
        <taxon>Eukaryota</taxon>
        <taxon>Fungi</taxon>
        <taxon>Dikarya</taxon>
        <taxon>Ascomycota</taxon>
        <taxon>Pezizomycotina</taxon>
        <taxon>Dothideomycetes</taxon>
        <taxon>Dothideomycetidae</taxon>
        <taxon>Mycosphaerellales</taxon>
        <taxon>Mycosphaerellaceae</taxon>
        <taxon>Zasmidium</taxon>
    </lineage>
</organism>
<gene>
    <name evidence="3" type="ORF">M409DRAFT_16189</name>
</gene>